<dbReference type="EMBL" id="JAATJM010000002">
    <property type="protein sequence ID" value="NJC42572.1"/>
    <property type="molecule type" value="Genomic_DNA"/>
</dbReference>
<evidence type="ECO:0000256" key="3">
    <source>
        <dbReference type="ARBA" id="ARBA00001956"/>
    </source>
</evidence>
<evidence type="ECO:0000256" key="12">
    <source>
        <dbReference type="ARBA" id="ARBA00022691"/>
    </source>
</evidence>
<dbReference type="RefSeq" id="WP_168048875.1">
    <property type="nucleotide sequence ID" value="NZ_JAATJM010000002.1"/>
</dbReference>
<comment type="caution">
    <text evidence="21">The sequence shown here is derived from an EMBL/GenBank/DDBJ whole genome shotgun (WGS) entry which is preliminary data.</text>
</comment>
<name>A0A7X5YMU9_9CAUL</name>
<dbReference type="AlphaFoldDB" id="A0A7X5YMU9"/>
<evidence type="ECO:0000256" key="5">
    <source>
        <dbReference type="ARBA" id="ARBA00010398"/>
    </source>
</evidence>
<keyword evidence="16" id="KW-0170">Cobalt</keyword>
<evidence type="ECO:0000256" key="4">
    <source>
        <dbReference type="ARBA" id="ARBA00005178"/>
    </source>
</evidence>
<feature type="domain" description="Hcy-binding" evidence="20">
    <location>
        <begin position="8"/>
        <end position="329"/>
    </location>
</feature>
<dbReference type="Pfam" id="PF02574">
    <property type="entry name" value="S-methyl_trans"/>
    <property type="match status" value="1"/>
</dbReference>
<keyword evidence="22" id="KW-1185">Reference proteome</keyword>
<dbReference type="SUPFAM" id="SSF82282">
    <property type="entry name" value="Homocysteine S-methyltransferase"/>
    <property type="match status" value="1"/>
</dbReference>
<evidence type="ECO:0000256" key="7">
    <source>
        <dbReference type="ARBA" id="ARBA00013998"/>
    </source>
</evidence>
<dbReference type="GO" id="GO:0032259">
    <property type="term" value="P:methylation"/>
    <property type="evidence" value="ECO:0007669"/>
    <property type="project" value="UniProtKB-KW"/>
</dbReference>
<dbReference type="GO" id="GO:0005829">
    <property type="term" value="C:cytosol"/>
    <property type="evidence" value="ECO:0007669"/>
    <property type="project" value="TreeGrafter"/>
</dbReference>
<keyword evidence="13 19" id="KW-0479">Metal-binding</keyword>
<keyword evidence="10" id="KW-0846">Cobalamin</keyword>
<protein>
    <recommendedName>
        <fullName evidence="7">Methionine synthase</fullName>
        <ecNumber evidence="6">2.1.1.13</ecNumber>
    </recommendedName>
    <alternativeName>
        <fullName evidence="18">5-methyltetrahydrofolate--homocysteine methyltransferase</fullName>
    </alternativeName>
</protein>
<gene>
    <name evidence="21" type="ORF">GGQ87_002867</name>
</gene>
<organism evidence="21 22">
    <name type="scientific">Brevundimonas alba</name>
    <dbReference type="NCBI Taxonomy" id="74314"/>
    <lineage>
        <taxon>Bacteria</taxon>
        <taxon>Pseudomonadati</taxon>
        <taxon>Pseudomonadota</taxon>
        <taxon>Alphaproteobacteria</taxon>
        <taxon>Caulobacterales</taxon>
        <taxon>Caulobacteraceae</taxon>
        <taxon>Brevundimonas</taxon>
    </lineage>
</organism>
<evidence type="ECO:0000256" key="14">
    <source>
        <dbReference type="ARBA" id="ARBA00022833"/>
    </source>
</evidence>
<dbReference type="GO" id="GO:0031419">
    <property type="term" value="F:cobalamin binding"/>
    <property type="evidence" value="ECO:0007669"/>
    <property type="project" value="UniProtKB-KW"/>
</dbReference>
<keyword evidence="8 19" id="KW-0489">Methyltransferase</keyword>
<sequence length="356" mass="38741">MTTRQDRIAALHAAARERILVLDGSWGVMIQRRELSEAEFRGGRFADHPVQLKGDNDILCLTRPDVVSDLHDQYFAAGADITETNTFSATTIAQEDYRLSPDDVFDLNREGARLARAAADAWTAKEPGKPRFVAGAIGPTNRMLSMSSDVNDPGARTVTFDEVYDAYSHQVRALNEGGVDLYLIETITDTLNCKAAIKAILDLADEGVEPLPIWISGTIVDRSGRTLSGQTAEAFWHSVRHAKPFAVGFNCALGGELMRPFIAELSRVADTLVAAYPNAGLPNAMGDYDEQPHETAHFIEEWARSGLVNIVGGCCGTTPEHIRHVADEVAGVSPRAIPERPVAMRLSGLEPFELTA</sequence>
<dbReference type="PANTHER" id="PTHR45833">
    <property type="entry name" value="METHIONINE SYNTHASE"/>
    <property type="match status" value="1"/>
</dbReference>
<evidence type="ECO:0000256" key="10">
    <source>
        <dbReference type="ARBA" id="ARBA00022628"/>
    </source>
</evidence>
<keyword evidence="12" id="KW-0949">S-adenosyl-L-methionine</keyword>
<evidence type="ECO:0000256" key="2">
    <source>
        <dbReference type="ARBA" id="ARBA00001947"/>
    </source>
</evidence>
<feature type="binding site" evidence="19">
    <location>
        <position position="251"/>
    </location>
    <ligand>
        <name>Zn(2+)</name>
        <dbReference type="ChEBI" id="CHEBI:29105"/>
    </ligand>
</feature>
<dbReference type="InterPro" id="IPR050554">
    <property type="entry name" value="Met_Synthase/Corrinoid"/>
</dbReference>
<feature type="binding site" evidence="19">
    <location>
        <position position="314"/>
    </location>
    <ligand>
        <name>Zn(2+)</name>
        <dbReference type="ChEBI" id="CHEBI:29105"/>
    </ligand>
</feature>
<comment type="pathway">
    <text evidence="4">Amino-acid biosynthesis; L-methionine biosynthesis via de novo pathway; L-methionine from L-homocysteine (MetH route): step 1/1.</text>
</comment>
<comment type="catalytic activity">
    <reaction evidence="1">
        <text>(6S)-5-methyl-5,6,7,8-tetrahydrofolate + L-homocysteine = (6S)-5,6,7,8-tetrahydrofolate + L-methionine</text>
        <dbReference type="Rhea" id="RHEA:11172"/>
        <dbReference type="ChEBI" id="CHEBI:18608"/>
        <dbReference type="ChEBI" id="CHEBI:57453"/>
        <dbReference type="ChEBI" id="CHEBI:57844"/>
        <dbReference type="ChEBI" id="CHEBI:58199"/>
        <dbReference type="EC" id="2.1.1.13"/>
    </reaction>
</comment>
<evidence type="ECO:0000256" key="9">
    <source>
        <dbReference type="ARBA" id="ARBA00022605"/>
    </source>
</evidence>
<reference evidence="21 22" key="1">
    <citation type="submission" date="2020-03" db="EMBL/GenBank/DDBJ databases">
        <title>Genomic Encyclopedia of Type Strains, Phase IV (KMG-IV): sequencing the most valuable type-strain genomes for metagenomic binning, comparative biology and taxonomic classification.</title>
        <authorList>
            <person name="Goeker M."/>
        </authorList>
    </citation>
    <scope>NUCLEOTIDE SEQUENCE [LARGE SCALE GENOMIC DNA]</scope>
    <source>
        <strain evidence="21 22">DSM 4736</strain>
    </source>
</reference>
<evidence type="ECO:0000259" key="20">
    <source>
        <dbReference type="PROSITE" id="PS50970"/>
    </source>
</evidence>
<dbReference type="GO" id="GO:0008705">
    <property type="term" value="F:methionine synthase activity"/>
    <property type="evidence" value="ECO:0007669"/>
    <property type="project" value="UniProtKB-EC"/>
</dbReference>
<keyword evidence="9" id="KW-0028">Amino-acid biosynthesis</keyword>
<keyword evidence="14 19" id="KW-0862">Zinc</keyword>
<comment type="function">
    <text evidence="17">Catalyzes the transfer of a methyl group from methyl-cobalamin to homocysteine, yielding enzyme-bound cob(I)alamin and methionine. Subsequently, remethylates the cofactor using methyltetrahydrofolate.</text>
</comment>
<dbReference type="GO" id="GO:0046872">
    <property type="term" value="F:metal ion binding"/>
    <property type="evidence" value="ECO:0007669"/>
    <property type="project" value="UniProtKB-KW"/>
</dbReference>
<evidence type="ECO:0000256" key="1">
    <source>
        <dbReference type="ARBA" id="ARBA00001700"/>
    </source>
</evidence>
<evidence type="ECO:0000256" key="18">
    <source>
        <dbReference type="ARBA" id="ARBA00031040"/>
    </source>
</evidence>
<feature type="binding site" evidence="19">
    <location>
        <position position="315"/>
    </location>
    <ligand>
        <name>Zn(2+)</name>
        <dbReference type="ChEBI" id="CHEBI:29105"/>
    </ligand>
</feature>
<evidence type="ECO:0000256" key="13">
    <source>
        <dbReference type="ARBA" id="ARBA00022723"/>
    </source>
</evidence>
<evidence type="ECO:0000256" key="16">
    <source>
        <dbReference type="ARBA" id="ARBA00023285"/>
    </source>
</evidence>
<evidence type="ECO:0000256" key="15">
    <source>
        <dbReference type="ARBA" id="ARBA00023167"/>
    </source>
</evidence>
<dbReference type="InterPro" id="IPR036589">
    <property type="entry name" value="HCY_dom_sf"/>
</dbReference>
<comment type="similarity">
    <text evidence="5">Belongs to the vitamin-B12 dependent methionine synthase family.</text>
</comment>
<dbReference type="EC" id="2.1.1.13" evidence="6"/>
<evidence type="ECO:0000256" key="17">
    <source>
        <dbReference type="ARBA" id="ARBA00025552"/>
    </source>
</evidence>
<evidence type="ECO:0000256" key="11">
    <source>
        <dbReference type="ARBA" id="ARBA00022679"/>
    </source>
</evidence>
<keyword evidence="11 19" id="KW-0808">Transferase</keyword>
<dbReference type="GO" id="GO:0046653">
    <property type="term" value="P:tetrahydrofolate metabolic process"/>
    <property type="evidence" value="ECO:0007669"/>
    <property type="project" value="TreeGrafter"/>
</dbReference>
<dbReference type="FunFam" id="3.20.20.330:FF:000001">
    <property type="entry name" value="Methionine synthase"/>
    <property type="match status" value="1"/>
</dbReference>
<evidence type="ECO:0000256" key="19">
    <source>
        <dbReference type="PROSITE-ProRule" id="PRU00333"/>
    </source>
</evidence>
<proteinExistence type="inferred from homology"/>
<dbReference type="PROSITE" id="PS50970">
    <property type="entry name" value="HCY"/>
    <property type="match status" value="1"/>
</dbReference>
<comment type="cofactor">
    <cofactor evidence="2 19">
        <name>Zn(2+)</name>
        <dbReference type="ChEBI" id="CHEBI:29105"/>
    </cofactor>
</comment>
<accession>A0A7X5YMU9</accession>
<evidence type="ECO:0000256" key="8">
    <source>
        <dbReference type="ARBA" id="ARBA00022603"/>
    </source>
</evidence>
<evidence type="ECO:0000313" key="21">
    <source>
        <dbReference type="EMBL" id="NJC42572.1"/>
    </source>
</evidence>
<comment type="cofactor">
    <cofactor evidence="3">
        <name>methylcob(III)alamin</name>
        <dbReference type="ChEBI" id="CHEBI:28115"/>
    </cofactor>
</comment>
<dbReference type="Gene3D" id="3.20.20.330">
    <property type="entry name" value="Homocysteine-binding-like domain"/>
    <property type="match status" value="1"/>
</dbReference>
<dbReference type="Proteomes" id="UP000587415">
    <property type="component" value="Unassembled WGS sequence"/>
</dbReference>
<keyword evidence="15" id="KW-0486">Methionine biosynthesis</keyword>
<evidence type="ECO:0000313" key="22">
    <source>
        <dbReference type="Proteomes" id="UP000587415"/>
    </source>
</evidence>
<dbReference type="PANTHER" id="PTHR45833:SF1">
    <property type="entry name" value="METHIONINE SYNTHASE"/>
    <property type="match status" value="1"/>
</dbReference>
<dbReference type="GO" id="GO:0050667">
    <property type="term" value="P:homocysteine metabolic process"/>
    <property type="evidence" value="ECO:0007669"/>
    <property type="project" value="TreeGrafter"/>
</dbReference>
<dbReference type="InterPro" id="IPR003726">
    <property type="entry name" value="HCY_dom"/>
</dbReference>
<evidence type="ECO:0000256" key="6">
    <source>
        <dbReference type="ARBA" id="ARBA00012032"/>
    </source>
</evidence>